<name>A0A8J7RDZ5_METVO</name>
<evidence type="ECO:0000256" key="4">
    <source>
        <dbReference type="ARBA" id="ARBA00021581"/>
    </source>
</evidence>
<dbReference type="GO" id="GO:0050380">
    <property type="term" value="F:undecaprenyl-diphosphatase activity"/>
    <property type="evidence" value="ECO:0007669"/>
    <property type="project" value="UniProtKB-UniRule"/>
</dbReference>
<dbReference type="PANTHER" id="PTHR30622:SF4">
    <property type="entry name" value="UNDECAPRENYL-DIPHOSPHATASE"/>
    <property type="match status" value="1"/>
</dbReference>
<keyword evidence="8 12" id="KW-1133">Transmembrane helix</keyword>
<sequence>MLGFEQIILGIVQGFTEFLPVSSSGHLAIISKLLSIEPQISYFAALHFATFLAVFMFVKEDVIEITKGLVKKDKSSMDLSFKLIISTIPAVIVGLLLKNFFTSFYGSLKFIGLFLAITGIMMIMSDKINHGTKSMYDISHKDALLVGITQAFAILPGISRSGSTLFTSVYRGMKKEDAFKYSFIMSLPVTAGAGVLELSDVALTFESIVGLVFATLSGLIALSIVKKLIINNKLKIFGYYCIIMSILVIMFL</sequence>
<evidence type="ECO:0000256" key="7">
    <source>
        <dbReference type="ARBA" id="ARBA00022801"/>
    </source>
</evidence>
<evidence type="ECO:0000313" key="14">
    <source>
        <dbReference type="Proteomes" id="UP000740329"/>
    </source>
</evidence>
<evidence type="ECO:0000256" key="5">
    <source>
        <dbReference type="ARBA" id="ARBA00022475"/>
    </source>
</evidence>
<evidence type="ECO:0000256" key="9">
    <source>
        <dbReference type="ARBA" id="ARBA00023136"/>
    </source>
</evidence>
<evidence type="ECO:0000256" key="11">
    <source>
        <dbReference type="ARBA" id="ARBA00047594"/>
    </source>
</evidence>
<dbReference type="EMBL" id="JAGGMV010000002">
    <property type="protein sequence ID" value="MBP2201512.1"/>
    <property type="molecule type" value="Genomic_DNA"/>
</dbReference>
<comment type="function">
    <text evidence="12">Catalyzes the dephosphorylation of undecaprenyl diphosphate (UPP).</text>
</comment>
<proteinExistence type="inferred from homology"/>
<keyword evidence="7 12" id="KW-0378">Hydrolase</keyword>
<evidence type="ECO:0000256" key="12">
    <source>
        <dbReference type="HAMAP-Rule" id="MF_01006"/>
    </source>
</evidence>
<evidence type="ECO:0000256" key="8">
    <source>
        <dbReference type="ARBA" id="ARBA00022989"/>
    </source>
</evidence>
<comment type="similarity">
    <text evidence="2 12">Belongs to the UppP family.</text>
</comment>
<evidence type="ECO:0000256" key="10">
    <source>
        <dbReference type="ARBA" id="ARBA00032707"/>
    </source>
</evidence>
<feature type="transmembrane region" description="Helical" evidence="12">
    <location>
        <begin position="234"/>
        <end position="251"/>
    </location>
</feature>
<evidence type="ECO:0000256" key="1">
    <source>
        <dbReference type="ARBA" id="ARBA00004651"/>
    </source>
</evidence>
<keyword evidence="6 12" id="KW-0812">Transmembrane</keyword>
<feature type="transmembrane region" description="Helical" evidence="12">
    <location>
        <begin position="202"/>
        <end position="222"/>
    </location>
</feature>
<evidence type="ECO:0000256" key="3">
    <source>
        <dbReference type="ARBA" id="ARBA00012374"/>
    </source>
</evidence>
<dbReference type="InterPro" id="IPR003824">
    <property type="entry name" value="UppP"/>
</dbReference>
<feature type="transmembrane region" description="Helical" evidence="12">
    <location>
        <begin position="40"/>
        <end position="58"/>
    </location>
</feature>
<evidence type="ECO:0000256" key="2">
    <source>
        <dbReference type="ARBA" id="ARBA00010621"/>
    </source>
</evidence>
<dbReference type="OrthoDB" id="65864at2157"/>
<feature type="transmembrane region" description="Helical" evidence="12">
    <location>
        <begin position="103"/>
        <end position="124"/>
    </location>
</feature>
<comment type="catalytic activity">
    <reaction evidence="11 12">
        <text>di-trans,octa-cis-undecaprenyl diphosphate + H2O = di-trans,octa-cis-undecaprenyl phosphate + phosphate + H(+)</text>
        <dbReference type="Rhea" id="RHEA:28094"/>
        <dbReference type="ChEBI" id="CHEBI:15377"/>
        <dbReference type="ChEBI" id="CHEBI:15378"/>
        <dbReference type="ChEBI" id="CHEBI:43474"/>
        <dbReference type="ChEBI" id="CHEBI:58405"/>
        <dbReference type="ChEBI" id="CHEBI:60392"/>
        <dbReference type="EC" id="3.6.1.27"/>
    </reaction>
</comment>
<gene>
    <name evidence="12" type="primary">uppP</name>
    <name evidence="13" type="ORF">J3E07_000924</name>
</gene>
<accession>A0A8J7RDZ5</accession>
<evidence type="ECO:0000313" key="13">
    <source>
        <dbReference type="EMBL" id="MBP2201512.1"/>
    </source>
</evidence>
<protein>
    <recommendedName>
        <fullName evidence="4 12">Undecaprenyl-diphosphatase</fullName>
        <ecNumber evidence="3 12">3.6.1.27</ecNumber>
    </recommendedName>
    <alternativeName>
        <fullName evidence="10 12">Undecaprenyl pyrophosphate phosphatase</fullName>
    </alternativeName>
</protein>
<dbReference type="Pfam" id="PF02673">
    <property type="entry name" value="BacA"/>
    <property type="match status" value="1"/>
</dbReference>
<organism evidence="13 14">
    <name type="scientific">Methanococcus voltae</name>
    <dbReference type="NCBI Taxonomy" id="2188"/>
    <lineage>
        <taxon>Archaea</taxon>
        <taxon>Methanobacteriati</taxon>
        <taxon>Methanobacteriota</taxon>
        <taxon>Methanomada group</taxon>
        <taxon>Methanococci</taxon>
        <taxon>Methanococcales</taxon>
        <taxon>Methanococcaceae</taxon>
        <taxon>Methanococcus</taxon>
    </lineage>
</organism>
<dbReference type="Proteomes" id="UP000740329">
    <property type="component" value="Unassembled WGS sequence"/>
</dbReference>
<comment type="caution">
    <text evidence="13">The sequence shown here is derived from an EMBL/GenBank/DDBJ whole genome shotgun (WGS) entry which is preliminary data.</text>
</comment>
<keyword evidence="9 12" id="KW-0472">Membrane</keyword>
<dbReference type="HAMAP" id="MF_01006">
    <property type="entry name" value="Undec_diphosphatase"/>
    <property type="match status" value="1"/>
</dbReference>
<comment type="subcellular location">
    <subcellularLocation>
        <location evidence="1 12">Cell membrane</location>
        <topology evidence="1 12">Multi-pass membrane protein</topology>
    </subcellularLocation>
</comment>
<dbReference type="PANTHER" id="PTHR30622">
    <property type="entry name" value="UNDECAPRENYL-DIPHOSPHATASE"/>
    <property type="match status" value="1"/>
</dbReference>
<dbReference type="AlphaFoldDB" id="A0A8J7RDZ5"/>
<keyword evidence="5 12" id="KW-1003">Cell membrane</keyword>
<dbReference type="RefSeq" id="WP_209590990.1">
    <property type="nucleotide sequence ID" value="NZ_JAGGMU010000002.1"/>
</dbReference>
<evidence type="ECO:0000256" key="6">
    <source>
        <dbReference type="ARBA" id="ARBA00022692"/>
    </source>
</evidence>
<reference evidence="13" key="1">
    <citation type="submission" date="2021-03" db="EMBL/GenBank/DDBJ databases">
        <title>Genomic Encyclopedia of Type Strains, Phase IV (KMG-V): Genome sequencing to study the core and pangenomes of soil and plant-associated prokaryotes.</title>
        <authorList>
            <person name="Whitman W."/>
        </authorList>
    </citation>
    <scope>NUCLEOTIDE SEQUENCE</scope>
    <source>
        <strain evidence="13">C4</strain>
    </source>
</reference>
<feature type="transmembrane region" description="Helical" evidence="12">
    <location>
        <begin position="79"/>
        <end position="97"/>
    </location>
</feature>
<dbReference type="EC" id="3.6.1.27" evidence="3 12"/>
<dbReference type="GO" id="GO:0005886">
    <property type="term" value="C:plasma membrane"/>
    <property type="evidence" value="ECO:0007669"/>
    <property type="project" value="UniProtKB-SubCell"/>
</dbReference>